<organism evidence="1 2">
    <name type="scientific">Paenibacillus validus</name>
    <dbReference type="NCBI Taxonomy" id="44253"/>
    <lineage>
        <taxon>Bacteria</taxon>
        <taxon>Bacillati</taxon>
        <taxon>Bacillota</taxon>
        <taxon>Bacilli</taxon>
        <taxon>Bacillales</taxon>
        <taxon>Paenibacillaceae</taxon>
        <taxon>Paenibacillus</taxon>
    </lineage>
</organism>
<gene>
    <name evidence="1" type="ORF">GNP93_03305</name>
</gene>
<dbReference type="RefSeq" id="WP_054795428.1">
    <property type="nucleotide sequence ID" value="NZ_JARTHJ010000045.1"/>
</dbReference>
<dbReference type="EMBL" id="WNZX01000002">
    <property type="protein sequence ID" value="MUG69700.1"/>
    <property type="molecule type" value="Genomic_DNA"/>
</dbReference>
<proteinExistence type="predicted"/>
<dbReference type="Proteomes" id="UP000450917">
    <property type="component" value="Unassembled WGS sequence"/>
</dbReference>
<accession>A0A7X3CQJ0</accession>
<comment type="caution">
    <text evidence="1">The sequence shown here is derived from an EMBL/GenBank/DDBJ whole genome shotgun (WGS) entry which is preliminary data.</text>
</comment>
<evidence type="ECO:0000313" key="1">
    <source>
        <dbReference type="EMBL" id="MUG69700.1"/>
    </source>
</evidence>
<evidence type="ECO:0000313" key="2">
    <source>
        <dbReference type="Proteomes" id="UP000450917"/>
    </source>
</evidence>
<name>A0A7X3CQJ0_9BACL</name>
<dbReference type="AlphaFoldDB" id="A0A7X3CQJ0"/>
<sequence length="60" mass="7061">MTYEAQQPQEKKILVELTLNEALSLTGTRFPQNHRLEVDAMHKIKKQLDEQLIDKRNSLQ</sequence>
<protein>
    <submittedName>
        <fullName evidence="1">Uncharacterized protein</fullName>
    </submittedName>
</protein>
<reference evidence="1 2" key="1">
    <citation type="submission" date="2019-11" db="EMBL/GenBank/DDBJ databases">
        <title>Draft genome sequences of five Paenibacillus species of dairy origin.</title>
        <authorList>
            <person name="Olajide A.M."/>
            <person name="Chen S."/>
            <person name="Lapointe G."/>
        </authorList>
    </citation>
    <scope>NUCLEOTIDE SEQUENCE [LARGE SCALE GENOMIC DNA]</scope>
    <source>
        <strain evidence="1 2">2CS3</strain>
    </source>
</reference>
<keyword evidence="2" id="KW-1185">Reference proteome</keyword>